<evidence type="ECO:0000313" key="8">
    <source>
        <dbReference type="EMBL" id="QNL99047.1"/>
    </source>
</evidence>
<feature type="transmembrane region" description="Helical" evidence="6">
    <location>
        <begin position="250"/>
        <end position="268"/>
    </location>
</feature>
<dbReference type="InterPro" id="IPR038766">
    <property type="entry name" value="Membrane_comp_ABC_pdt"/>
</dbReference>
<evidence type="ECO:0000313" key="9">
    <source>
        <dbReference type="Proteomes" id="UP000515819"/>
    </source>
</evidence>
<keyword evidence="3 6" id="KW-0812">Transmembrane</keyword>
<gene>
    <name evidence="8" type="ORF">H9Q76_09895</name>
</gene>
<evidence type="ECO:0000256" key="2">
    <source>
        <dbReference type="ARBA" id="ARBA00022475"/>
    </source>
</evidence>
<dbReference type="AlphaFoldDB" id="A0A7G9FKG6"/>
<keyword evidence="5 6" id="KW-0472">Membrane</keyword>
<dbReference type="RefSeq" id="WP_249321034.1">
    <property type="nucleotide sequence ID" value="NZ_CP060632.1"/>
</dbReference>
<reference evidence="8 9" key="1">
    <citation type="submission" date="2020-08" db="EMBL/GenBank/DDBJ databases">
        <authorList>
            <person name="Liu C."/>
            <person name="Sun Q."/>
        </authorList>
    </citation>
    <scope>NUCLEOTIDE SEQUENCE [LARGE SCALE GENOMIC DNA]</scope>
    <source>
        <strain evidence="8 9">NSJ-4</strain>
    </source>
</reference>
<evidence type="ECO:0000256" key="4">
    <source>
        <dbReference type="ARBA" id="ARBA00022989"/>
    </source>
</evidence>
<accession>A0A7G9FKG6</accession>
<evidence type="ECO:0000256" key="3">
    <source>
        <dbReference type="ARBA" id="ARBA00022692"/>
    </source>
</evidence>
<comment type="subcellular location">
    <subcellularLocation>
        <location evidence="1">Cell membrane</location>
        <topology evidence="1">Multi-pass membrane protein</topology>
    </subcellularLocation>
</comment>
<organism evidence="8 9">
    <name type="scientific">Wujia chipingensis</name>
    <dbReference type="NCBI Taxonomy" id="2763670"/>
    <lineage>
        <taxon>Bacteria</taxon>
        <taxon>Bacillati</taxon>
        <taxon>Bacillota</taxon>
        <taxon>Clostridia</taxon>
        <taxon>Lachnospirales</taxon>
        <taxon>Lachnospiraceae</taxon>
        <taxon>Wujia</taxon>
    </lineage>
</organism>
<keyword evidence="9" id="KW-1185">Reference proteome</keyword>
<feature type="domain" description="ABC3 transporter permease C-terminal" evidence="7">
    <location>
        <begin position="616"/>
        <end position="733"/>
    </location>
</feature>
<feature type="transmembrane region" description="Helical" evidence="6">
    <location>
        <begin position="702"/>
        <end position="724"/>
    </location>
</feature>
<dbReference type="Pfam" id="PF02687">
    <property type="entry name" value="FtsX"/>
    <property type="match status" value="2"/>
</dbReference>
<dbReference type="PANTHER" id="PTHR30287">
    <property type="entry name" value="MEMBRANE COMPONENT OF PREDICTED ABC SUPERFAMILY METABOLITE UPTAKE TRANSPORTER"/>
    <property type="match status" value="1"/>
</dbReference>
<feature type="transmembrane region" description="Helical" evidence="6">
    <location>
        <begin position="412"/>
        <end position="431"/>
    </location>
</feature>
<feature type="transmembrane region" description="Helical" evidence="6">
    <location>
        <begin position="15"/>
        <end position="36"/>
    </location>
</feature>
<feature type="transmembrane region" description="Helical" evidence="6">
    <location>
        <begin position="661"/>
        <end position="682"/>
    </location>
</feature>
<protein>
    <submittedName>
        <fullName evidence="8">ABC transporter permease</fullName>
    </submittedName>
</protein>
<feature type="transmembrane region" description="Helical" evidence="6">
    <location>
        <begin position="612"/>
        <end position="640"/>
    </location>
</feature>
<evidence type="ECO:0000259" key="7">
    <source>
        <dbReference type="Pfam" id="PF02687"/>
    </source>
</evidence>
<dbReference type="PANTHER" id="PTHR30287:SF2">
    <property type="entry name" value="BLL1001 PROTEIN"/>
    <property type="match status" value="1"/>
</dbReference>
<dbReference type="GO" id="GO:0005886">
    <property type="term" value="C:plasma membrane"/>
    <property type="evidence" value="ECO:0007669"/>
    <property type="project" value="UniProtKB-SubCell"/>
</dbReference>
<sequence>MTINKRAGRSIKKNIAFYIISIILTMLTSMVIVAAVSTGYTLTKVVDDFVKDYKAENAEFVTYQPLSDADMEKLEQEYDVILEHSRYKDVNVESGDLKGATIRVFPMPEKLNLCEVRDGHEPGDGEALLTQDFADMHDIRVGDTISLGAYAYKVSAYTTKADYIYMLDKLSGYIDSEKFALVVVDRKEYDKIDADETSYYSIKYNKDNSKEVREKLNEGYVIASYMAATTNTRISMPVNEGDAVTNMATMYAPVMFIIIITLVVMVLGRNIRQEQYLLGTFLALGFSKKQIIRHYMRYGVLPGVVGSVLGLIVSIPLTGVLCKFYIEYDFEKLTYTPAYNVPSIVIALVVPTVLYCAAIAIQAAKLLKKSPVDLLRNTGKDTKTVGVMKKSHAKTQTKMRVRSVIGHPGRSIVTAFGVAVAAFCILTGFIMKDSLDTLMHGGLTSSIKYEYLYRLNSLEEGTPEQGEALFQNYYEVEGNTIQLCAQGISKDSKYFPDKTDGGDALDLDKYYLTSAAAQTYGIKTGDTLTFSNIADLKEHKVTISGIVTDNTHCYLYTGRENATALAGVDSDAYNCIIDKDVLSLNKDRVASETTMTVTADTMENMMGPMHTIMVIFEIVGVVLGVFVLYLIINMIVAETATNISVMKVLGFSQKEISNRVLNVNHILVCIGYLIGIPAAYMFVKVGYSDTIENYGMLLSPVLTARTLVIGFVLTWVVYEISLLLQKKKISRIDMVEALKENNRNE</sequence>
<proteinExistence type="predicted"/>
<evidence type="ECO:0000256" key="6">
    <source>
        <dbReference type="SAM" id="Phobius"/>
    </source>
</evidence>
<evidence type="ECO:0000256" key="1">
    <source>
        <dbReference type="ARBA" id="ARBA00004651"/>
    </source>
</evidence>
<dbReference type="KEGG" id="wcp:H9Q76_09895"/>
<evidence type="ECO:0000256" key="5">
    <source>
        <dbReference type="ARBA" id="ARBA00023136"/>
    </source>
</evidence>
<keyword evidence="4 6" id="KW-1133">Transmembrane helix</keyword>
<feature type="domain" description="ABC3 transporter permease C-terminal" evidence="7">
    <location>
        <begin position="254"/>
        <end position="371"/>
    </location>
</feature>
<feature type="transmembrane region" description="Helical" evidence="6">
    <location>
        <begin position="338"/>
        <end position="361"/>
    </location>
</feature>
<dbReference type="EMBL" id="CP060632">
    <property type="protein sequence ID" value="QNL99047.1"/>
    <property type="molecule type" value="Genomic_DNA"/>
</dbReference>
<name>A0A7G9FKG6_9FIRM</name>
<dbReference type="InterPro" id="IPR003838">
    <property type="entry name" value="ABC3_permease_C"/>
</dbReference>
<keyword evidence="2" id="KW-1003">Cell membrane</keyword>
<feature type="transmembrane region" description="Helical" evidence="6">
    <location>
        <begin position="298"/>
        <end position="326"/>
    </location>
</feature>
<dbReference type="Proteomes" id="UP000515819">
    <property type="component" value="Chromosome"/>
</dbReference>